<dbReference type="AlphaFoldDB" id="A0AAU7R2N7"/>
<dbReference type="RefSeq" id="WP_349878859.1">
    <property type="nucleotide sequence ID" value="NZ_CP157974.1"/>
</dbReference>
<sequence length="496" mass="52883">MGRVTAPNQVSPVPPADLPSTLGELRATGHRYRTVKQELRDNLLARMGSGEDRFPGIVGYEDTVLPEVERALLAGHDMVLLGERGQGKTRLIRSLGALLDEWTPVIPGSVLNEHPMHPLTPASRALADSAGDDLPIGWLHRSMRYGEKLATPDTSVGDLIGDVDPVRLAQGRTLGDPETIHFGLVPRTNRGVFAVNELPDLAERIQVALLNVLEERDIQVRGYQLRLPLDLLLVASANPEDYTNRGRIITPLKDRFGAEIRTHYPLDLDLELALIRQEADLVAVVPEHVLEVLARFARDVRESPSVDPRSGVSARFAIAAAETVAAAALRRSGLLAGASAGAAGSGGGAGSASRPEAPVARIGDTVSVTSTLRGKVEFESGEEGREIEVLAHLLRTATAETFRARLAGLDLSGFTALVAEGGAVETGELVSSSELLRQVGTVPGLAKVLERLGLGDAPSPEEAAAGIEFVLEGLHLTRRLGKDVTDSGRTVYGDRD</sequence>
<dbReference type="Gene3D" id="3.40.50.300">
    <property type="entry name" value="P-loop containing nucleotide triphosphate hydrolases"/>
    <property type="match status" value="1"/>
</dbReference>
<feature type="region of interest" description="Disordered" evidence="1">
    <location>
        <begin position="1"/>
        <end position="22"/>
    </location>
</feature>
<accession>A0AAU7R2N7</accession>
<protein>
    <submittedName>
        <fullName evidence="2">Magnesium chelatase</fullName>
    </submittedName>
</protein>
<dbReference type="GO" id="GO:0004672">
    <property type="term" value="F:protein kinase activity"/>
    <property type="evidence" value="ECO:0007669"/>
    <property type="project" value="TreeGrafter"/>
</dbReference>
<dbReference type="InterPro" id="IPR027417">
    <property type="entry name" value="P-loop_NTPase"/>
</dbReference>
<name>A0AAU7R2N7_9ACTN</name>
<organism evidence="2">
    <name type="scientific">Micromonospora sp. HUAS YX12</name>
    <dbReference type="NCBI Taxonomy" id="3156396"/>
    <lineage>
        <taxon>Bacteria</taxon>
        <taxon>Bacillati</taxon>
        <taxon>Actinomycetota</taxon>
        <taxon>Actinomycetes</taxon>
        <taxon>Micromonosporales</taxon>
        <taxon>Micromonosporaceae</taxon>
        <taxon>Micromonospora</taxon>
    </lineage>
</organism>
<evidence type="ECO:0000313" key="2">
    <source>
        <dbReference type="EMBL" id="XBT82427.1"/>
    </source>
</evidence>
<dbReference type="EMBL" id="CP157974">
    <property type="protein sequence ID" value="XBT82427.1"/>
    <property type="molecule type" value="Genomic_DNA"/>
</dbReference>
<reference evidence="2" key="1">
    <citation type="submission" date="2024-06" db="EMBL/GenBank/DDBJ databases">
        <title>Micromonospora sp. strain HUAS YX12 genome sequences.</title>
        <authorList>
            <person name="Mo P."/>
        </authorList>
    </citation>
    <scope>NUCLEOTIDE SEQUENCE</scope>
    <source>
        <strain evidence="2">HUAS YX12</strain>
    </source>
</reference>
<dbReference type="FunFam" id="3.40.50.300:FF:000841">
    <property type="entry name" value="Magnesium protoporphyrin chelatase"/>
    <property type="match status" value="1"/>
</dbReference>
<feature type="compositionally biased region" description="Polar residues" evidence="1">
    <location>
        <begin position="1"/>
        <end position="11"/>
    </location>
</feature>
<evidence type="ECO:0000256" key="1">
    <source>
        <dbReference type="SAM" id="MobiDB-lite"/>
    </source>
</evidence>
<dbReference type="PANTHER" id="PTHR30267:SF2">
    <property type="entry name" value="PROTEIN PRKA"/>
    <property type="match status" value="1"/>
</dbReference>
<dbReference type="PANTHER" id="PTHR30267">
    <property type="entry name" value="PROTEIN KINASE PRKA"/>
    <property type="match status" value="1"/>
</dbReference>
<gene>
    <name evidence="2" type="ORF">ABIH81_02680</name>
</gene>
<proteinExistence type="predicted"/>
<dbReference type="SUPFAM" id="SSF52540">
    <property type="entry name" value="P-loop containing nucleoside triphosphate hydrolases"/>
    <property type="match status" value="1"/>
</dbReference>